<keyword evidence="2 5" id="KW-0812">Transmembrane</keyword>
<feature type="transmembrane region" description="Helical" evidence="5">
    <location>
        <begin position="439"/>
        <end position="457"/>
    </location>
</feature>
<dbReference type="EMBL" id="OV696704">
    <property type="protein sequence ID" value="CAH1252070.1"/>
    <property type="molecule type" value="Genomic_DNA"/>
</dbReference>
<dbReference type="GO" id="GO:0022857">
    <property type="term" value="F:transmembrane transporter activity"/>
    <property type="evidence" value="ECO:0007669"/>
    <property type="project" value="InterPro"/>
</dbReference>
<sequence length="635" mass="71077">MTMRERHCRKGLGFGRSPSQQCFPCRHHRALANSSSDAPVIELARSPICVAMADTVMAEVDHDVIVLYPRSETQAGKKRHKSASETVVVNYDKALEYLGGFGPWQRRVFFPVAIPIAISALQVMGIVFLAFEPDFQCRVPLETFSELNATPAELLNVTIPWELNKDKEWERSQCKRYSYNLSDTVFNTTYEEFVEAYPAANRTQIPCDRGYQHDTSEYKSTVVTDWDLVCGDSWKVNLAESLWMAGLMVGAVVGGHAADRWGRKPVLLVALAADCVFATASAFSPNYIAFAAYRFLMGAFTMVTTLVPFVIGTELVSSDKRGLVGMVIWIYWAVAYVLLAGIAYLIRPWMWLQIAMTVPFLVCISFWWIIPESPRWLISRNRHEEAAAIVRKAAEVANVTIPDEVFHDAIPLSQEQEQAKQSETYTFIDLFKTPNLRKWSLNLFYNWMVNSLVYYGISLNTSALSGNVYLNFAMSGFVEIPAYLISIYLLDKFGRRWPLCILLVFGGVSCIVAFFIPKSLGWLTTTLAMTGKFCITATFGIVYVFSAEIFPTVVRQIGIGMASMSSRVGGIVAPFVNLLDSYWAPLPYVIFGGTSIIAGLLTLLLPETNKKQLPSTLEEGENFGKEGIVNQEPKE</sequence>
<feature type="transmembrane region" description="Helical" evidence="5">
    <location>
        <begin position="290"/>
        <end position="311"/>
    </location>
</feature>
<feature type="domain" description="Major facilitator superfamily (MFS) profile" evidence="7">
    <location>
        <begin position="184"/>
        <end position="610"/>
    </location>
</feature>
<proteinExistence type="predicted"/>
<name>A0A8J9ZCV8_BRALA</name>
<comment type="subcellular location">
    <subcellularLocation>
        <location evidence="1">Membrane</location>
        <topology evidence="1">Multi-pass membrane protein</topology>
    </subcellularLocation>
</comment>
<dbReference type="InterPro" id="IPR005828">
    <property type="entry name" value="MFS_sugar_transport-like"/>
</dbReference>
<evidence type="ECO:0000256" key="1">
    <source>
        <dbReference type="ARBA" id="ARBA00004141"/>
    </source>
</evidence>
<dbReference type="PROSITE" id="PS50850">
    <property type="entry name" value="MFS"/>
    <property type="match status" value="1"/>
</dbReference>
<dbReference type="PANTHER" id="PTHR24064">
    <property type="entry name" value="SOLUTE CARRIER FAMILY 22 MEMBER"/>
    <property type="match status" value="1"/>
</dbReference>
<dbReference type="InterPro" id="IPR000595">
    <property type="entry name" value="cNMP-bd_dom"/>
</dbReference>
<evidence type="ECO:0000256" key="4">
    <source>
        <dbReference type="ARBA" id="ARBA00023136"/>
    </source>
</evidence>
<dbReference type="GO" id="GO:0016020">
    <property type="term" value="C:membrane"/>
    <property type="evidence" value="ECO:0007669"/>
    <property type="project" value="UniProtKB-SubCell"/>
</dbReference>
<gene>
    <name evidence="8" type="primary">SLC22A5</name>
    <name evidence="8" type="ORF">BLAG_LOCUS12256</name>
</gene>
<dbReference type="Gene3D" id="1.20.1250.20">
    <property type="entry name" value="MFS general substrate transporter like domains"/>
    <property type="match status" value="1"/>
</dbReference>
<feature type="transmembrane region" description="Helical" evidence="5">
    <location>
        <begin position="323"/>
        <end position="344"/>
    </location>
</feature>
<feature type="transmembrane region" description="Helical" evidence="5">
    <location>
        <begin position="241"/>
        <end position="258"/>
    </location>
</feature>
<dbReference type="InterPro" id="IPR020846">
    <property type="entry name" value="MFS_dom"/>
</dbReference>
<keyword evidence="4 5" id="KW-0472">Membrane</keyword>
<dbReference type="CDD" id="cd17317">
    <property type="entry name" value="MFS_SLC22"/>
    <property type="match status" value="1"/>
</dbReference>
<accession>A0A8J9ZCV8</accession>
<evidence type="ECO:0000256" key="5">
    <source>
        <dbReference type="SAM" id="Phobius"/>
    </source>
</evidence>
<evidence type="ECO:0000313" key="9">
    <source>
        <dbReference type="Proteomes" id="UP000838412"/>
    </source>
</evidence>
<feature type="transmembrane region" description="Helical" evidence="5">
    <location>
        <begin position="350"/>
        <end position="370"/>
    </location>
</feature>
<feature type="transmembrane region" description="Helical" evidence="5">
    <location>
        <begin position="557"/>
        <end position="576"/>
    </location>
</feature>
<keyword evidence="3 5" id="KW-1133">Transmembrane helix</keyword>
<keyword evidence="9" id="KW-1185">Reference proteome</keyword>
<protein>
    <submittedName>
        <fullName evidence="8">SLC22A5 protein</fullName>
    </submittedName>
</protein>
<evidence type="ECO:0000256" key="2">
    <source>
        <dbReference type="ARBA" id="ARBA00022692"/>
    </source>
</evidence>
<reference evidence="8" key="1">
    <citation type="submission" date="2022-01" db="EMBL/GenBank/DDBJ databases">
        <authorList>
            <person name="Braso-Vives M."/>
        </authorList>
    </citation>
    <scope>NUCLEOTIDE SEQUENCE</scope>
</reference>
<evidence type="ECO:0000256" key="3">
    <source>
        <dbReference type="ARBA" id="ARBA00022989"/>
    </source>
</evidence>
<dbReference type="OrthoDB" id="3936150at2759"/>
<evidence type="ECO:0000259" key="7">
    <source>
        <dbReference type="PROSITE" id="PS50850"/>
    </source>
</evidence>
<feature type="transmembrane region" description="Helical" evidence="5">
    <location>
        <begin position="469"/>
        <end position="490"/>
    </location>
</feature>
<dbReference type="PROSITE" id="PS50042">
    <property type="entry name" value="CNMP_BINDING_3"/>
    <property type="match status" value="1"/>
</dbReference>
<feature type="transmembrane region" description="Helical" evidence="5">
    <location>
        <begin position="522"/>
        <end position="545"/>
    </location>
</feature>
<evidence type="ECO:0000313" key="8">
    <source>
        <dbReference type="EMBL" id="CAH1252070.1"/>
    </source>
</evidence>
<feature type="domain" description="Cyclic nucleotide-binding" evidence="6">
    <location>
        <begin position="596"/>
        <end position="635"/>
    </location>
</feature>
<dbReference type="InterPro" id="IPR036259">
    <property type="entry name" value="MFS_trans_sf"/>
</dbReference>
<organism evidence="8 9">
    <name type="scientific">Branchiostoma lanceolatum</name>
    <name type="common">Common lancelet</name>
    <name type="synonym">Amphioxus lanceolatum</name>
    <dbReference type="NCBI Taxonomy" id="7740"/>
    <lineage>
        <taxon>Eukaryota</taxon>
        <taxon>Metazoa</taxon>
        <taxon>Chordata</taxon>
        <taxon>Cephalochordata</taxon>
        <taxon>Leptocardii</taxon>
        <taxon>Amphioxiformes</taxon>
        <taxon>Branchiostomatidae</taxon>
        <taxon>Branchiostoma</taxon>
    </lineage>
</organism>
<dbReference type="Proteomes" id="UP000838412">
    <property type="component" value="Chromosome 19"/>
</dbReference>
<dbReference type="SUPFAM" id="SSF103473">
    <property type="entry name" value="MFS general substrate transporter"/>
    <property type="match status" value="1"/>
</dbReference>
<feature type="transmembrane region" description="Helical" evidence="5">
    <location>
        <begin position="265"/>
        <end position="284"/>
    </location>
</feature>
<dbReference type="Pfam" id="PF00083">
    <property type="entry name" value="Sugar_tr"/>
    <property type="match status" value="1"/>
</dbReference>
<evidence type="ECO:0000259" key="6">
    <source>
        <dbReference type="PROSITE" id="PS50042"/>
    </source>
</evidence>
<feature type="transmembrane region" description="Helical" evidence="5">
    <location>
        <begin position="497"/>
        <end position="516"/>
    </location>
</feature>
<feature type="transmembrane region" description="Helical" evidence="5">
    <location>
        <begin position="108"/>
        <end position="131"/>
    </location>
</feature>
<feature type="transmembrane region" description="Helical" evidence="5">
    <location>
        <begin position="582"/>
        <end position="605"/>
    </location>
</feature>
<dbReference type="AlphaFoldDB" id="A0A8J9ZCV8"/>